<protein>
    <submittedName>
        <fullName evidence="1">SFRICE_026566</fullName>
    </submittedName>
</protein>
<dbReference type="AlphaFoldDB" id="A0A2H1VG64"/>
<reference evidence="1" key="1">
    <citation type="submission" date="2016-07" db="EMBL/GenBank/DDBJ databases">
        <authorList>
            <person name="Bretaudeau A."/>
        </authorList>
    </citation>
    <scope>NUCLEOTIDE SEQUENCE</scope>
    <source>
        <strain evidence="1">Rice</strain>
        <tissue evidence="1">Whole body</tissue>
    </source>
</reference>
<name>A0A2H1VG64_SPOFR</name>
<dbReference type="Gene3D" id="3.30.200.20">
    <property type="entry name" value="Phosphorylase Kinase, domain 1"/>
    <property type="match status" value="1"/>
</dbReference>
<dbReference type="InterPro" id="IPR011009">
    <property type="entry name" value="Kinase-like_dom_sf"/>
</dbReference>
<evidence type="ECO:0000313" key="1">
    <source>
        <dbReference type="EMBL" id="SOQ39860.1"/>
    </source>
</evidence>
<proteinExistence type="predicted"/>
<dbReference type="SUPFAM" id="SSF56112">
    <property type="entry name" value="Protein kinase-like (PK-like)"/>
    <property type="match status" value="1"/>
</dbReference>
<organism evidence="1">
    <name type="scientific">Spodoptera frugiperda</name>
    <name type="common">Fall armyworm</name>
    <dbReference type="NCBI Taxonomy" id="7108"/>
    <lineage>
        <taxon>Eukaryota</taxon>
        <taxon>Metazoa</taxon>
        <taxon>Ecdysozoa</taxon>
        <taxon>Arthropoda</taxon>
        <taxon>Hexapoda</taxon>
        <taxon>Insecta</taxon>
        <taxon>Pterygota</taxon>
        <taxon>Neoptera</taxon>
        <taxon>Endopterygota</taxon>
        <taxon>Lepidoptera</taxon>
        <taxon>Glossata</taxon>
        <taxon>Ditrysia</taxon>
        <taxon>Noctuoidea</taxon>
        <taxon>Noctuidae</taxon>
        <taxon>Amphipyrinae</taxon>
        <taxon>Spodoptera</taxon>
    </lineage>
</organism>
<gene>
    <name evidence="1" type="ORF">SFRICE_026566</name>
</gene>
<sequence length="99" mass="11463">MNSVNMFEVYHVADFTSSNQRTQDQRDKENEEVLAAFDRYLDRVTHKQTGELVAVKQLKFLDSEESFSIAVARELKLLMNLWHENIVLVPELAMGSSMK</sequence>
<dbReference type="EMBL" id="ODYU01002413">
    <property type="protein sequence ID" value="SOQ39860.1"/>
    <property type="molecule type" value="Genomic_DNA"/>
</dbReference>
<accession>A0A2H1VG64</accession>